<dbReference type="PANTHER" id="PTHR30055">
    <property type="entry name" value="HTH-TYPE TRANSCRIPTIONAL REGULATOR RUTR"/>
    <property type="match status" value="1"/>
</dbReference>
<proteinExistence type="predicted"/>
<accession>A0A4R6JYS1</accession>
<dbReference type="SUPFAM" id="SSF46689">
    <property type="entry name" value="Homeodomain-like"/>
    <property type="match status" value="1"/>
</dbReference>
<dbReference type="PANTHER" id="PTHR30055:SF234">
    <property type="entry name" value="HTH-TYPE TRANSCRIPTIONAL REGULATOR BETI"/>
    <property type="match status" value="1"/>
</dbReference>
<evidence type="ECO:0000313" key="8">
    <source>
        <dbReference type="Proteomes" id="UP000294901"/>
    </source>
</evidence>
<dbReference type="Pfam" id="PF21597">
    <property type="entry name" value="TetR_C_43"/>
    <property type="match status" value="1"/>
</dbReference>
<feature type="DNA-binding region" description="H-T-H motif" evidence="4">
    <location>
        <begin position="51"/>
        <end position="70"/>
    </location>
</feature>
<evidence type="ECO:0000256" key="1">
    <source>
        <dbReference type="ARBA" id="ARBA00023015"/>
    </source>
</evidence>
<dbReference type="AlphaFoldDB" id="A0A4R6JYS1"/>
<evidence type="ECO:0000259" key="6">
    <source>
        <dbReference type="PROSITE" id="PS50977"/>
    </source>
</evidence>
<evidence type="ECO:0000256" key="5">
    <source>
        <dbReference type="SAM" id="MobiDB-lite"/>
    </source>
</evidence>
<dbReference type="SUPFAM" id="SSF48498">
    <property type="entry name" value="Tetracyclin repressor-like, C-terminal domain"/>
    <property type="match status" value="1"/>
</dbReference>
<dbReference type="GO" id="GO:0003700">
    <property type="term" value="F:DNA-binding transcription factor activity"/>
    <property type="evidence" value="ECO:0007669"/>
    <property type="project" value="TreeGrafter"/>
</dbReference>
<keyword evidence="1" id="KW-0805">Transcription regulation</keyword>
<dbReference type="EMBL" id="SNWR01000001">
    <property type="protein sequence ID" value="TDO41092.1"/>
    <property type="molecule type" value="Genomic_DNA"/>
</dbReference>
<reference evidence="7 8" key="1">
    <citation type="submission" date="2019-03" db="EMBL/GenBank/DDBJ databases">
        <title>Sequencing the genomes of 1000 actinobacteria strains.</title>
        <authorList>
            <person name="Klenk H.-P."/>
        </authorList>
    </citation>
    <scope>NUCLEOTIDE SEQUENCE [LARGE SCALE GENOMIC DNA]</scope>
    <source>
        <strain evidence="7 8">DSM 43805</strain>
    </source>
</reference>
<dbReference type="InterPro" id="IPR036271">
    <property type="entry name" value="Tet_transcr_reg_TetR-rel_C_sf"/>
</dbReference>
<dbReference type="InterPro" id="IPR023772">
    <property type="entry name" value="DNA-bd_HTH_TetR-type_CS"/>
</dbReference>
<feature type="compositionally biased region" description="Polar residues" evidence="5">
    <location>
        <begin position="245"/>
        <end position="262"/>
    </location>
</feature>
<dbReference type="InterPro" id="IPR001647">
    <property type="entry name" value="HTH_TetR"/>
</dbReference>
<keyword evidence="3" id="KW-0804">Transcription</keyword>
<dbReference type="Proteomes" id="UP000294901">
    <property type="component" value="Unassembled WGS sequence"/>
</dbReference>
<evidence type="ECO:0000313" key="7">
    <source>
        <dbReference type="EMBL" id="TDO41092.1"/>
    </source>
</evidence>
<protein>
    <submittedName>
        <fullName evidence="7">TetR family transcriptional regulator</fullName>
    </submittedName>
</protein>
<dbReference type="InterPro" id="IPR050109">
    <property type="entry name" value="HTH-type_TetR-like_transc_reg"/>
</dbReference>
<feature type="region of interest" description="Disordered" evidence="5">
    <location>
        <begin position="230"/>
        <end position="262"/>
    </location>
</feature>
<evidence type="ECO:0000256" key="3">
    <source>
        <dbReference type="ARBA" id="ARBA00023163"/>
    </source>
</evidence>
<evidence type="ECO:0000256" key="2">
    <source>
        <dbReference type="ARBA" id="ARBA00023125"/>
    </source>
</evidence>
<feature type="compositionally biased region" description="Low complexity" evidence="5">
    <location>
        <begin position="231"/>
        <end position="242"/>
    </location>
</feature>
<sequence length="294" mass="31849">MDAGVHLEEVRRMSEHVPHLPRPLRADARENRDRVLESARVLFSEQGLGVTMRQVARRAEVGPATLYRRFPTKQVLVEAAFADEVRACRGIVEGGCAAEDPWLGFCSVIEGLTVLNARNHGFTEAFMAAAPDVDMFAAHRASLLRMLAGLVGRAQDAGALRGDFVVDDLVLVLLAGRGLSSLPLRLRDKAARRFAALSIDGFRASDANRRLPRAPRLTTGASIIRNLRPDATGTASTEEAAGQRTYDQVTTQGARNDTETGVDTCSVQAARYSPSRDNDVNLSMGEIRDGLQAG</sequence>
<gene>
    <name evidence="7" type="ORF">C8E87_4819</name>
</gene>
<dbReference type="PROSITE" id="PS01081">
    <property type="entry name" value="HTH_TETR_1"/>
    <property type="match status" value="1"/>
</dbReference>
<name>A0A4R6JYS1_9ACTN</name>
<feature type="domain" description="HTH tetR-type" evidence="6">
    <location>
        <begin position="29"/>
        <end position="88"/>
    </location>
</feature>
<dbReference type="Gene3D" id="1.10.357.10">
    <property type="entry name" value="Tetracycline Repressor, domain 2"/>
    <property type="match status" value="1"/>
</dbReference>
<dbReference type="InterPro" id="IPR049445">
    <property type="entry name" value="TetR_SbtR-like_C"/>
</dbReference>
<dbReference type="InterPro" id="IPR009057">
    <property type="entry name" value="Homeodomain-like_sf"/>
</dbReference>
<comment type="caution">
    <text evidence="7">The sequence shown here is derived from an EMBL/GenBank/DDBJ whole genome shotgun (WGS) entry which is preliminary data.</text>
</comment>
<dbReference type="PROSITE" id="PS50977">
    <property type="entry name" value="HTH_TETR_2"/>
    <property type="match status" value="1"/>
</dbReference>
<dbReference type="PRINTS" id="PR00455">
    <property type="entry name" value="HTHTETR"/>
</dbReference>
<keyword evidence="8" id="KW-1185">Reference proteome</keyword>
<dbReference type="GO" id="GO:0000976">
    <property type="term" value="F:transcription cis-regulatory region binding"/>
    <property type="evidence" value="ECO:0007669"/>
    <property type="project" value="TreeGrafter"/>
</dbReference>
<feature type="region of interest" description="Disordered" evidence="5">
    <location>
        <begin position="274"/>
        <end position="294"/>
    </location>
</feature>
<keyword evidence="2 4" id="KW-0238">DNA-binding</keyword>
<dbReference type="Pfam" id="PF00440">
    <property type="entry name" value="TetR_N"/>
    <property type="match status" value="1"/>
</dbReference>
<organism evidence="7 8">
    <name type="scientific">Paractinoplanes brasiliensis</name>
    <dbReference type="NCBI Taxonomy" id="52695"/>
    <lineage>
        <taxon>Bacteria</taxon>
        <taxon>Bacillati</taxon>
        <taxon>Actinomycetota</taxon>
        <taxon>Actinomycetes</taxon>
        <taxon>Micromonosporales</taxon>
        <taxon>Micromonosporaceae</taxon>
        <taxon>Paractinoplanes</taxon>
    </lineage>
</organism>
<evidence type="ECO:0000256" key="4">
    <source>
        <dbReference type="PROSITE-ProRule" id="PRU00335"/>
    </source>
</evidence>